<reference evidence="7" key="1">
    <citation type="submission" date="2021-04" db="EMBL/GenBank/DDBJ databases">
        <title>novel species isolated from subtropical streams in China.</title>
        <authorList>
            <person name="Lu H."/>
        </authorList>
    </citation>
    <scope>NUCLEOTIDE SEQUENCE</scope>
    <source>
        <strain evidence="7">LFS511W</strain>
    </source>
</reference>
<organism evidence="7 8">
    <name type="scientific">Undibacterium luofuense</name>
    <dbReference type="NCBI Taxonomy" id="2828733"/>
    <lineage>
        <taxon>Bacteria</taxon>
        <taxon>Pseudomonadati</taxon>
        <taxon>Pseudomonadota</taxon>
        <taxon>Betaproteobacteria</taxon>
        <taxon>Burkholderiales</taxon>
        <taxon>Oxalobacteraceae</taxon>
        <taxon>Undibacterium</taxon>
    </lineage>
</organism>
<evidence type="ECO:0000256" key="1">
    <source>
        <dbReference type="ARBA" id="ARBA00009477"/>
    </source>
</evidence>
<keyword evidence="3" id="KW-0732">Signal</keyword>
<keyword evidence="8" id="KW-1185">Reference proteome</keyword>
<feature type="domain" description="Multidrug resistance protein MdtA-like barrel-sandwich hybrid" evidence="4">
    <location>
        <begin position="58"/>
        <end position="194"/>
    </location>
</feature>
<dbReference type="Pfam" id="PF25975">
    <property type="entry name" value="CzcB_C"/>
    <property type="match status" value="1"/>
</dbReference>
<feature type="domain" description="CzcB-like C-terminal circularly permuted SH3-like" evidence="6">
    <location>
        <begin position="296"/>
        <end position="350"/>
    </location>
</feature>
<dbReference type="InterPro" id="IPR058625">
    <property type="entry name" value="MdtA-like_BSH"/>
</dbReference>
<gene>
    <name evidence="7" type="ORF">KDM89_01465</name>
</gene>
<dbReference type="InterPro" id="IPR006143">
    <property type="entry name" value="RND_pump_MFP"/>
</dbReference>
<dbReference type="PANTHER" id="PTHR30469">
    <property type="entry name" value="MULTIDRUG RESISTANCE PROTEIN MDTA"/>
    <property type="match status" value="1"/>
</dbReference>
<dbReference type="InterPro" id="IPR058649">
    <property type="entry name" value="CzcB_C"/>
</dbReference>
<dbReference type="Pfam" id="PF25954">
    <property type="entry name" value="Beta-barrel_RND_2"/>
    <property type="match status" value="1"/>
</dbReference>
<dbReference type="EMBL" id="JAGSPN010000001">
    <property type="protein sequence ID" value="MBR7780793.1"/>
    <property type="molecule type" value="Genomic_DNA"/>
</dbReference>
<evidence type="ECO:0000313" key="8">
    <source>
        <dbReference type="Proteomes" id="UP000680067"/>
    </source>
</evidence>
<dbReference type="PROSITE" id="PS51257">
    <property type="entry name" value="PROKAR_LIPOPROTEIN"/>
    <property type="match status" value="1"/>
</dbReference>
<feature type="chain" id="PRO_5037497375" evidence="3">
    <location>
        <begin position="27"/>
        <end position="363"/>
    </location>
</feature>
<dbReference type="SUPFAM" id="SSF111369">
    <property type="entry name" value="HlyD-like secretion proteins"/>
    <property type="match status" value="1"/>
</dbReference>
<dbReference type="Gene3D" id="2.40.50.100">
    <property type="match status" value="1"/>
</dbReference>
<dbReference type="Pfam" id="PF25917">
    <property type="entry name" value="BSH_RND"/>
    <property type="match status" value="1"/>
</dbReference>
<dbReference type="GO" id="GO:1990281">
    <property type="term" value="C:efflux pump complex"/>
    <property type="evidence" value="ECO:0007669"/>
    <property type="project" value="TreeGrafter"/>
</dbReference>
<name>A0A941DHD6_9BURK</name>
<sequence>MMQFAKMFRVVLPGVLAAACSVSVMAAETAAAALKTVKARSTASAERAQADAVVEAVRQTQISAQVAGAITEILVRPGDSVKAGQVLVRLDARAAQQQANASQAQVEAANASLAVAEKDWQRSQQLAAQHFISAAQLDKARAQYLAAAAETRAQIAAAGAVRTQSGFYTLTAPYSGVVSEVPAMPGDMAMPGKPLLTMYEPGALRVTAMIPEQQAARLRKDGAVQVSWQQSGVQPAAISLTQFTVLPAADPASHSIQLRAALPNTVQGLRPGMFARLSLALDNGNAQGAQGTPARILVPRSAVIRRAELSAVYVVQGPKILLRQVRTGPQQGEEIEILSGVNAGDVLAAEPQVAARLASGGQP</sequence>
<accession>A0A941DHD6</accession>
<feature type="coiled-coil region" evidence="2">
    <location>
        <begin position="87"/>
        <end position="119"/>
    </location>
</feature>
<evidence type="ECO:0000259" key="5">
    <source>
        <dbReference type="Pfam" id="PF25954"/>
    </source>
</evidence>
<keyword evidence="2" id="KW-0175">Coiled coil</keyword>
<dbReference type="InterPro" id="IPR058792">
    <property type="entry name" value="Beta-barrel_RND_2"/>
</dbReference>
<proteinExistence type="inferred from homology"/>
<comment type="similarity">
    <text evidence="1">Belongs to the membrane fusion protein (MFP) (TC 8.A.1) family.</text>
</comment>
<dbReference type="Gene3D" id="1.10.287.470">
    <property type="entry name" value="Helix hairpin bin"/>
    <property type="match status" value="1"/>
</dbReference>
<evidence type="ECO:0000256" key="2">
    <source>
        <dbReference type="SAM" id="Coils"/>
    </source>
</evidence>
<dbReference type="PANTHER" id="PTHR30469:SF38">
    <property type="entry name" value="HLYD FAMILY SECRETION PROTEIN"/>
    <property type="match status" value="1"/>
</dbReference>
<dbReference type="RefSeq" id="WP_212686171.1">
    <property type="nucleotide sequence ID" value="NZ_JAGSPN010000001.1"/>
</dbReference>
<comment type="caution">
    <text evidence="7">The sequence shown here is derived from an EMBL/GenBank/DDBJ whole genome shotgun (WGS) entry which is preliminary data.</text>
</comment>
<feature type="signal peptide" evidence="3">
    <location>
        <begin position="1"/>
        <end position="26"/>
    </location>
</feature>
<evidence type="ECO:0000313" key="7">
    <source>
        <dbReference type="EMBL" id="MBR7780793.1"/>
    </source>
</evidence>
<dbReference type="AlphaFoldDB" id="A0A941DHD6"/>
<protein>
    <submittedName>
        <fullName evidence="7">Efflux RND transporter periplasmic adaptor subunit</fullName>
    </submittedName>
</protein>
<evidence type="ECO:0000259" key="6">
    <source>
        <dbReference type="Pfam" id="PF25975"/>
    </source>
</evidence>
<evidence type="ECO:0000256" key="3">
    <source>
        <dbReference type="SAM" id="SignalP"/>
    </source>
</evidence>
<evidence type="ECO:0000259" key="4">
    <source>
        <dbReference type="Pfam" id="PF25917"/>
    </source>
</evidence>
<dbReference type="Gene3D" id="2.40.30.170">
    <property type="match status" value="1"/>
</dbReference>
<dbReference type="NCBIfam" id="TIGR01730">
    <property type="entry name" value="RND_mfp"/>
    <property type="match status" value="1"/>
</dbReference>
<dbReference type="Proteomes" id="UP000680067">
    <property type="component" value="Unassembled WGS sequence"/>
</dbReference>
<feature type="domain" description="CusB-like beta-barrel" evidence="5">
    <location>
        <begin position="206"/>
        <end position="280"/>
    </location>
</feature>
<dbReference type="Gene3D" id="2.40.420.20">
    <property type="match status" value="1"/>
</dbReference>
<dbReference type="GO" id="GO:0015562">
    <property type="term" value="F:efflux transmembrane transporter activity"/>
    <property type="evidence" value="ECO:0007669"/>
    <property type="project" value="TreeGrafter"/>
</dbReference>